<keyword evidence="5" id="KW-0272">Extracellular matrix</keyword>
<feature type="compositionally biased region" description="Basic and acidic residues" evidence="10">
    <location>
        <begin position="329"/>
        <end position="347"/>
    </location>
</feature>
<name>A0A6P8GIL8_CLUHA</name>
<dbReference type="PANTHER" id="PTHR12027">
    <property type="entry name" value="WNT RELATED"/>
    <property type="match status" value="1"/>
</dbReference>
<dbReference type="OrthoDB" id="5945655at2759"/>
<evidence type="ECO:0000256" key="3">
    <source>
        <dbReference type="ARBA" id="ARBA00022473"/>
    </source>
</evidence>
<evidence type="ECO:0000256" key="5">
    <source>
        <dbReference type="ARBA" id="ARBA00022530"/>
    </source>
</evidence>
<keyword evidence="4" id="KW-0964">Secreted</keyword>
<keyword evidence="7" id="KW-1015">Disulfide bond</keyword>
<reference evidence="12" key="1">
    <citation type="submission" date="2025-08" db="UniProtKB">
        <authorList>
            <consortium name="RefSeq"/>
        </authorList>
    </citation>
    <scope>IDENTIFICATION</scope>
</reference>
<dbReference type="GO" id="GO:0005109">
    <property type="term" value="F:frizzled binding"/>
    <property type="evidence" value="ECO:0007669"/>
    <property type="project" value="TreeGrafter"/>
</dbReference>
<proteinExistence type="inferred from homology"/>
<keyword evidence="11" id="KW-1185">Reference proteome</keyword>
<dbReference type="GO" id="GO:0060070">
    <property type="term" value="P:canonical Wnt signaling pathway"/>
    <property type="evidence" value="ECO:0007669"/>
    <property type="project" value="TreeGrafter"/>
</dbReference>
<dbReference type="PANTHER" id="PTHR12027:SF70">
    <property type="entry name" value="PROTEIN WNT-16"/>
    <property type="match status" value="1"/>
</dbReference>
<feature type="region of interest" description="Disordered" evidence="10">
    <location>
        <begin position="321"/>
        <end position="353"/>
    </location>
</feature>
<evidence type="ECO:0000256" key="4">
    <source>
        <dbReference type="ARBA" id="ARBA00022525"/>
    </source>
</evidence>
<keyword evidence="8" id="KW-0449">Lipoprotein</keyword>
<dbReference type="GO" id="GO:0045165">
    <property type="term" value="P:cell fate commitment"/>
    <property type="evidence" value="ECO:0007669"/>
    <property type="project" value="TreeGrafter"/>
</dbReference>
<dbReference type="GeneID" id="105909549"/>
<comment type="similarity">
    <text evidence="2 9">Belongs to the Wnt family.</text>
</comment>
<dbReference type="Pfam" id="PF00110">
    <property type="entry name" value="wnt"/>
    <property type="match status" value="1"/>
</dbReference>
<comment type="subcellular location">
    <subcellularLocation>
        <location evidence="1 9">Secreted</location>
        <location evidence="1 9">Extracellular space</location>
        <location evidence="1 9">Extracellular matrix</location>
    </subcellularLocation>
</comment>
<dbReference type="GO" id="GO:0005125">
    <property type="term" value="F:cytokine activity"/>
    <property type="evidence" value="ECO:0007669"/>
    <property type="project" value="TreeGrafter"/>
</dbReference>
<dbReference type="KEGG" id="char:105909549"/>
<dbReference type="RefSeq" id="XP_031438878.2">
    <property type="nucleotide sequence ID" value="XM_031583018.2"/>
</dbReference>
<evidence type="ECO:0000313" key="11">
    <source>
        <dbReference type="Proteomes" id="UP000515152"/>
    </source>
</evidence>
<evidence type="ECO:0000256" key="7">
    <source>
        <dbReference type="ARBA" id="ARBA00023157"/>
    </source>
</evidence>
<keyword evidence="3 9" id="KW-0217">Developmental protein</keyword>
<evidence type="ECO:0000256" key="9">
    <source>
        <dbReference type="RuleBase" id="RU003500"/>
    </source>
</evidence>
<dbReference type="GO" id="GO:0005615">
    <property type="term" value="C:extracellular space"/>
    <property type="evidence" value="ECO:0007669"/>
    <property type="project" value="TreeGrafter"/>
</dbReference>
<dbReference type="InterPro" id="IPR005817">
    <property type="entry name" value="Wnt"/>
</dbReference>
<evidence type="ECO:0000256" key="2">
    <source>
        <dbReference type="ARBA" id="ARBA00005683"/>
    </source>
</evidence>
<evidence type="ECO:0000256" key="6">
    <source>
        <dbReference type="ARBA" id="ARBA00022687"/>
    </source>
</evidence>
<evidence type="ECO:0000256" key="10">
    <source>
        <dbReference type="SAM" id="MobiDB-lite"/>
    </source>
</evidence>
<dbReference type="Proteomes" id="UP000515152">
    <property type="component" value="Chromosome 16"/>
</dbReference>
<gene>
    <name evidence="12" type="primary">LOC105909549</name>
</gene>
<sequence length="353" mass="38570">MTERSEYASAASPIAVWERAVGKVFPANSVREHQSNVILLRLSERSQQEHHCQSLVSWRDGEKTSDQSHFADYISLFPNVVDWRVEQPSDGLAHSLRYHAAVLTEETMENSTYCGIYLFYVLSLLLLSEYPLCCQGNWMWLGITSGLPEKMGCANLPLSNKQKEICKKKPYLLPSIKDGARLGIAECQTQFKHERWNCSTTKDLSVFGYELTSGTKETAFISAVMAAGLVHAVTRSCSAGNMTECSCDMGLQGTGSAAEGWHWGGCSDDIQYGTWFSRRFLDQGLDPVAGAAAGAGKNGVNASLALTGTSGSPADAVIAMNQHNSEAGRQVRERGRGGKEEGQEERGRKRGGK</sequence>
<dbReference type="GO" id="GO:0030182">
    <property type="term" value="P:neuron differentiation"/>
    <property type="evidence" value="ECO:0007669"/>
    <property type="project" value="TreeGrafter"/>
</dbReference>
<evidence type="ECO:0000256" key="1">
    <source>
        <dbReference type="ARBA" id="ARBA00004498"/>
    </source>
</evidence>
<comment type="function">
    <text evidence="9">Ligand for members of the frizzled family of seven transmembrane receptors.</text>
</comment>
<protein>
    <recommendedName>
        <fullName evidence="9">Protein Wnt</fullName>
    </recommendedName>
</protein>
<keyword evidence="6 9" id="KW-0879">Wnt signaling pathway</keyword>
<evidence type="ECO:0000256" key="8">
    <source>
        <dbReference type="ARBA" id="ARBA00023288"/>
    </source>
</evidence>
<accession>A0A6P8GIL8</accession>
<dbReference type="AlphaFoldDB" id="A0A6P8GIL8"/>
<dbReference type="SMART" id="SM00097">
    <property type="entry name" value="WNT1"/>
    <property type="match status" value="1"/>
</dbReference>
<organism evidence="11 12">
    <name type="scientific">Clupea harengus</name>
    <name type="common">Atlantic herring</name>
    <dbReference type="NCBI Taxonomy" id="7950"/>
    <lineage>
        <taxon>Eukaryota</taxon>
        <taxon>Metazoa</taxon>
        <taxon>Chordata</taxon>
        <taxon>Craniata</taxon>
        <taxon>Vertebrata</taxon>
        <taxon>Euteleostomi</taxon>
        <taxon>Actinopterygii</taxon>
        <taxon>Neopterygii</taxon>
        <taxon>Teleostei</taxon>
        <taxon>Clupei</taxon>
        <taxon>Clupeiformes</taxon>
        <taxon>Clupeoidei</taxon>
        <taxon>Clupeidae</taxon>
        <taxon>Clupea</taxon>
    </lineage>
</organism>
<evidence type="ECO:0000313" key="12">
    <source>
        <dbReference type="RefSeq" id="XP_031438878.2"/>
    </source>
</evidence>